<evidence type="ECO:0000313" key="3">
    <source>
        <dbReference type="EMBL" id="WNF00376.1"/>
    </source>
</evidence>
<accession>A0ABY9VCG2</accession>
<protein>
    <submittedName>
        <fullName evidence="3">Uncharacterized protein</fullName>
    </submittedName>
</protein>
<name>A0ABY9VCG2_9ACTN</name>
<dbReference type="PROSITE" id="PS51257">
    <property type="entry name" value="PROKAR_LIPOPROTEIN"/>
    <property type="match status" value="1"/>
</dbReference>
<gene>
    <name evidence="3" type="ORF">PS467_36165</name>
</gene>
<feature type="chain" id="PRO_5046762954" evidence="2">
    <location>
        <begin position="27"/>
        <end position="127"/>
    </location>
</feature>
<dbReference type="Proteomes" id="UP001305606">
    <property type="component" value="Chromosome"/>
</dbReference>
<keyword evidence="2" id="KW-0732">Signal</keyword>
<dbReference type="EMBL" id="CP117522">
    <property type="protein sequence ID" value="WNF00376.1"/>
    <property type="molecule type" value="Genomic_DNA"/>
</dbReference>
<sequence length="127" mass="12861">MRSMLLPLVFAAALPLLLSACSSASSDGSGAATSSSSTPPSSAASAPTSSASAVTDPDDSGEVADTIVRFTAGDTSVDVTMEDNPAARDFLYSSTHAEDSLVLGSYDATIDELEQLEGRDVTVEAIP</sequence>
<feature type="signal peptide" evidence="2">
    <location>
        <begin position="1"/>
        <end position="26"/>
    </location>
</feature>
<keyword evidence="4" id="KW-1185">Reference proteome</keyword>
<dbReference type="RefSeq" id="WP_311038770.1">
    <property type="nucleotide sequence ID" value="NZ_CP117522.1"/>
</dbReference>
<proteinExistence type="predicted"/>
<feature type="region of interest" description="Disordered" evidence="1">
    <location>
        <begin position="22"/>
        <end position="64"/>
    </location>
</feature>
<evidence type="ECO:0000313" key="4">
    <source>
        <dbReference type="Proteomes" id="UP001305606"/>
    </source>
</evidence>
<evidence type="ECO:0000256" key="1">
    <source>
        <dbReference type="SAM" id="MobiDB-lite"/>
    </source>
</evidence>
<organism evidence="3 4">
    <name type="scientific">Streptomyces luomodiensis</name>
    <dbReference type="NCBI Taxonomy" id="3026192"/>
    <lineage>
        <taxon>Bacteria</taxon>
        <taxon>Bacillati</taxon>
        <taxon>Actinomycetota</taxon>
        <taxon>Actinomycetes</taxon>
        <taxon>Kitasatosporales</taxon>
        <taxon>Streptomycetaceae</taxon>
        <taxon>Streptomyces</taxon>
    </lineage>
</organism>
<evidence type="ECO:0000256" key="2">
    <source>
        <dbReference type="SAM" id="SignalP"/>
    </source>
</evidence>
<feature type="compositionally biased region" description="Low complexity" evidence="1">
    <location>
        <begin position="22"/>
        <end position="53"/>
    </location>
</feature>
<reference evidence="3 4" key="1">
    <citation type="submission" date="2023-02" db="EMBL/GenBank/DDBJ databases">
        <title>Streptomyces sp. SCA4-21 with antifungal activity against Fusarium oxysporum f. sp. cubense, Streptomyces sp. SCA2-17 with antifungal activity against Fusarium oxysporum f. sp. cubense.</title>
        <authorList>
            <person name="Qi D."/>
        </authorList>
    </citation>
    <scope>NUCLEOTIDE SEQUENCE [LARGE SCALE GENOMIC DNA]</scope>
    <source>
        <strain evidence="3 4">SCA4-21</strain>
    </source>
</reference>